<protein>
    <submittedName>
        <fullName evidence="1">Uncharacterized protein</fullName>
    </submittedName>
</protein>
<evidence type="ECO:0000313" key="1">
    <source>
        <dbReference type="EnsemblPlants" id="Bo7g048150.1"/>
    </source>
</evidence>
<dbReference type="EnsemblPlants" id="Bo7g048150.1">
    <property type="protein sequence ID" value="Bo7g048150.1"/>
    <property type="gene ID" value="Bo7g048150"/>
</dbReference>
<organism evidence="1 2">
    <name type="scientific">Brassica oleracea var. oleracea</name>
    <dbReference type="NCBI Taxonomy" id="109376"/>
    <lineage>
        <taxon>Eukaryota</taxon>
        <taxon>Viridiplantae</taxon>
        <taxon>Streptophyta</taxon>
        <taxon>Embryophyta</taxon>
        <taxon>Tracheophyta</taxon>
        <taxon>Spermatophyta</taxon>
        <taxon>Magnoliopsida</taxon>
        <taxon>eudicotyledons</taxon>
        <taxon>Gunneridae</taxon>
        <taxon>Pentapetalae</taxon>
        <taxon>rosids</taxon>
        <taxon>malvids</taxon>
        <taxon>Brassicales</taxon>
        <taxon>Brassicaceae</taxon>
        <taxon>Brassiceae</taxon>
        <taxon>Brassica</taxon>
    </lineage>
</organism>
<reference evidence="1 2" key="1">
    <citation type="journal article" date="2014" name="Genome Biol.">
        <title>Transcriptome and methylome profiling reveals relics of genome dominance in the mesopolyploid Brassica oleracea.</title>
        <authorList>
            <person name="Parkin I.A."/>
            <person name="Koh C."/>
            <person name="Tang H."/>
            <person name="Robinson S.J."/>
            <person name="Kagale S."/>
            <person name="Clarke W.E."/>
            <person name="Town C.D."/>
            <person name="Nixon J."/>
            <person name="Krishnakumar V."/>
            <person name="Bidwell S.L."/>
            <person name="Denoeud F."/>
            <person name="Belcram H."/>
            <person name="Links M.G."/>
            <person name="Just J."/>
            <person name="Clarke C."/>
            <person name="Bender T."/>
            <person name="Huebert T."/>
            <person name="Mason A.S."/>
            <person name="Pires J.C."/>
            <person name="Barker G."/>
            <person name="Moore J."/>
            <person name="Walley P.G."/>
            <person name="Manoli S."/>
            <person name="Batley J."/>
            <person name="Edwards D."/>
            <person name="Nelson M.N."/>
            <person name="Wang X."/>
            <person name="Paterson A.H."/>
            <person name="King G."/>
            <person name="Bancroft I."/>
            <person name="Chalhoub B."/>
            <person name="Sharpe A.G."/>
        </authorList>
    </citation>
    <scope>NUCLEOTIDE SEQUENCE</scope>
    <source>
        <strain evidence="1 2">cv. TO1000</strain>
    </source>
</reference>
<name>A0A0D3D689_BRAOL</name>
<dbReference type="AlphaFoldDB" id="A0A0D3D689"/>
<accession>A0A0D3D689</accession>
<sequence>MHGLMSYRCFRRARSLRNDRTLVRARSLRSYRAEWAFGRYVAIELWLELGRYVATERGTRLVAAKRSFSSSCPMIRVSSAKRDCMYVLLEDKQKEKKKEICSLQPGRVTYRGKGVADATTATRIVDRYEHHELFRFDSPPWDESFTP</sequence>
<evidence type="ECO:0000313" key="2">
    <source>
        <dbReference type="Proteomes" id="UP000032141"/>
    </source>
</evidence>
<dbReference type="HOGENOM" id="CLU_1770636_0_0_1"/>
<dbReference type="Proteomes" id="UP000032141">
    <property type="component" value="Chromosome C7"/>
</dbReference>
<keyword evidence="2" id="KW-1185">Reference proteome</keyword>
<dbReference type="Gramene" id="Bo7g048150.1">
    <property type="protein sequence ID" value="Bo7g048150.1"/>
    <property type="gene ID" value="Bo7g048150"/>
</dbReference>
<reference evidence="1" key="2">
    <citation type="submission" date="2015-03" db="UniProtKB">
        <authorList>
            <consortium name="EnsemblPlants"/>
        </authorList>
    </citation>
    <scope>IDENTIFICATION</scope>
</reference>
<proteinExistence type="predicted"/>